<dbReference type="SUPFAM" id="SSF52833">
    <property type="entry name" value="Thioredoxin-like"/>
    <property type="match status" value="1"/>
</dbReference>
<dbReference type="InterPro" id="IPR054416">
    <property type="entry name" value="GST_UstS-like_C"/>
</dbReference>
<evidence type="ECO:0000313" key="3">
    <source>
        <dbReference type="Proteomes" id="UP001149074"/>
    </source>
</evidence>
<dbReference type="GeneID" id="81362909"/>
<protein>
    <recommendedName>
        <fullName evidence="1">GST N-terminal domain-containing protein</fullName>
    </recommendedName>
</protein>
<dbReference type="SUPFAM" id="SSF47616">
    <property type="entry name" value="GST C-terminal domain-like"/>
    <property type="match status" value="1"/>
</dbReference>
<dbReference type="AlphaFoldDB" id="A0A9W9JV06"/>
<dbReference type="Gene3D" id="1.20.1050.10">
    <property type="match status" value="1"/>
</dbReference>
<evidence type="ECO:0000259" key="1">
    <source>
        <dbReference type="PROSITE" id="PS50404"/>
    </source>
</evidence>
<keyword evidence="3" id="KW-1185">Reference proteome</keyword>
<dbReference type="RefSeq" id="XP_056468918.1">
    <property type="nucleotide sequence ID" value="XM_056623930.1"/>
</dbReference>
<accession>A0A9W9JV06</accession>
<dbReference type="EMBL" id="JAPQKI010000011">
    <property type="protein sequence ID" value="KAJ5082396.1"/>
    <property type="molecule type" value="Genomic_DNA"/>
</dbReference>
<reference evidence="2" key="1">
    <citation type="submission" date="2022-11" db="EMBL/GenBank/DDBJ databases">
        <authorList>
            <person name="Petersen C."/>
        </authorList>
    </citation>
    <scope>NUCLEOTIDE SEQUENCE</scope>
    <source>
        <strain evidence="2">IBT 30761</strain>
    </source>
</reference>
<comment type="caution">
    <text evidence="2">The sequence shown here is derived from an EMBL/GenBank/DDBJ whole genome shotgun (WGS) entry which is preliminary data.</text>
</comment>
<dbReference type="InterPro" id="IPR036282">
    <property type="entry name" value="Glutathione-S-Trfase_C_sf"/>
</dbReference>
<organism evidence="2 3">
    <name type="scientific">Penicillium argentinense</name>
    <dbReference type="NCBI Taxonomy" id="1131581"/>
    <lineage>
        <taxon>Eukaryota</taxon>
        <taxon>Fungi</taxon>
        <taxon>Dikarya</taxon>
        <taxon>Ascomycota</taxon>
        <taxon>Pezizomycotina</taxon>
        <taxon>Eurotiomycetes</taxon>
        <taxon>Eurotiomycetidae</taxon>
        <taxon>Eurotiales</taxon>
        <taxon>Aspergillaceae</taxon>
        <taxon>Penicillium</taxon>
    </lineage>
</organism>
<dbReference type="PROSITE" id="PS50404">
    <property type="entry name" value="GST_NTER"/>
    <property type="match status" value="1"/>
</dbReference>
<feature type="domain" description="GST N-terminal" evidence="1">
    <location>
        <begin position="4"/>
        <end position="96"/>
    </location>
</feature>
<name>A0A9W9JV06_9EURO</name>
<dbReference type="OrthoDB" id="4951845at2759"/>
<dbReference type="Proteomes" id="UP001149074">
    <property type="component" value="Unassembled WGS sequence"/>
</dbReference>
<proteinExistence type="predicted"/>
<dbReference type="CDD" id="cd03038">
    <property type="entry name" value="GST_N_etherase_LigE"/>
    <property type="match status" value="1"/>
</dbReference>
<dbReference type="InterPro" id="IPR036249">
    <property type="entry name" value="Thioredoxin-like_sf"/>
</dbReference>
<sequence length="237" mass="27449">MSASQYVLYDLPSRPPCSTWTPNPWKTRLLFNFKGIDYRTEWLEYPDIKPELEKHLPPNMSGFAYTIPAVICPDGKYLMDSGKIAEYIETEHPQPSLHMDSDYLQQVQNLWGRYMGAIKPIFLNQVPKRILNDASLDYWYKTRHEFCGMPVEELEKTQGGEKAWNQAEPVLREVTALLKQNEGPYLLGSTVSYADLVWASVLLFSERIGPDFFEEALKRTGDRKAHLDLLDAVRRWS</sequence>
<dbReference type="InterPro" id="IPR004045">
    <property type="entry name" value="Glutathione_S-Trfase_N"/>
</dbReference>
<reference evidence="2" key="2">
    <citation type="journal article" date="2023" name="IMA Fungus">
        <title>Comparative genomic study of the Penicillium genus elucidates a diverse pangenome and 15 lateral gene transfer events.</title>
        <authorList>
            <person name="Petersen C."/>
            <person name="Sorensen T."/>
            <person name="Nielsen M.R."/>
            <person name="Sondergaard T.E."/>
            <person name="Sorensen J.L."/>
            <person name="Fitzpatrick D.A."/>
            <person name="Frisvad J.C."/>
            <person name="Nielsen K.L."/>
        </authorList>
    </citation>
    <scope>NUCLEOTIDE SEQUENCE</scope>
    <source>
        <strain evidence="2">IBT 30761</strain>
    </source>
</reference>
<dbReference type="Gene3D" id="3.40.30.10">
    <property type="entry name" value="Glutaredoxin"/>
    <property type="match status" value="1"/>
</dbReference>
<evidence type="ECO:0000313" key="2">
    <source>
        <dbReference type="EMBL" id="KAJ5082396.1"/>
    </source>
</evidence>
<dbReference type="Pfam" id="PF13409">
    <property type="entry name" value="GST_N_2"/>
    <property type="match status" value="1"/>
</dbReference>
<gene>
    <name evidence="2" type="ORF">N7532_011439</name>
</gene>
<dbReference type="CDD" id="cd00299">
    <property type="entry name" value="GST_C_family"/>
    <property type="match status" value="1"/>
</dbReference>
<dbReference type="Pfam" id="PF22041">
    <property type="entry name" value="GST_C_7"/>
    <property type="match status" value="1"/>
</dbReference>